<gene>
    <name evidence="1" type="ORF">Thini_4047</name>
</gene>
<evidence type="ECO:0000313" key="2">
    <source>
        <dbReference type="Proteomes" id="UP000005317"/>
    </source>
</evidence>
<protein>
    <submittedName>
        <fullName evidence="1">Uncharacterized protein</fullName>
    </submittedName>
</protein>
<dbReference type="AlphaFoldDB" id="A0A656HLZ3"/>
<accession>A0A656HLZ3</accession>
<dbReference type="OrthoDB" id="5625597at2"/>
<reference evidence="2" key="1">
    <citation type="journal article" date="2011" name="Stand. Genomic Sci.">
        <title>Genome sequence of the filamentous, gliding Thiothrix nivea neotype strain (JP2(T)).</title>
        <authorList>
            <person name="Lapidus A."/>
            <person name="Nolan M."/>
            <person name="Lucas S."/>
            <person name="Glavina Del Rio T."/>
            <person name="Tice H."/>
            <person name="Cheng J.F."/>
            <person name="Tapia R."/>
            <person name="Han C."/>
            <person name="Goodwin L."/>
            <person name="Pitluck S."/>
            <person name="Liolios K."/>
            <person name="Pagani I."/>
            <person name="Ivanova N."/>
            <person name="Huntemann M."/>
            <person name="Mavromatis K."/>
            <person name="Mikhailova N."/>
            <person name="Pati A."/>
            <person name="Chen A."/>
            <person name="Palaniappan K."/>
            <person name="Land M."/>
            <person name="Brambilla E.M."/>
            <person name="Rohde M."/>
            <person name="Abt B."/>
            <person name="Verbarg S."/>
            <person name="Goker M."/>
            <person name="Bristow J."/>
            <person name="Eisen J.A."/>
            <person name="Markowitz V."/>
            <person name="Hugenholtz P."/>
            <person name="Kyrpides N.C."/>
            <person name="Klenk H.P."/>
            <person name="Woyke T."/>
        </authorList>
    </citation>
    <scope>NUCLEOTIDE SEQUENCE [LARGE SCALE GENOMIC DNA]</scope>
    <source>
        <strain evidence="2">ATCC 35100 / DSM 5205 / JP2</strain>
    </source>
</reference>
<dbReference type="EMBL" id="JH651384">
    <property type="protein sequence ID" value="EIJ36546.1"/>
    <property type="molecule type" value="Genomic_DNA"/>
</dbReference>
<organism evidence="1 2">
    <name type="scientific">Thiothrix nivea (strain ATCC 35100 / DSM 5205 / JP2)</name>
    <dbReference type="NCBI Taxonomy" id="870187"/>
    <lineage>
        <taxon>Bacteria</taxon>
        <taxon>Pseudomonadati</taxon>
        <taxon>Pseudomonadota</taxon>
        <taxon>Gammaproteobacteria</taxon>
        <taxon>Thiotrichales</taxon>
        <taxon>Thiotrichaceae</taxon>
        <taxon>Thiothrix</taxon>
    </lineage>
</organism>
<name>A0A656HLZ3_THINJ</name>
<proteinExistence type="predicted"/>
<sequence length="135" mass="14934">MTGMNKEFTERLLAESVRQGMDQSVRGLDWQTQAKLTYLRLQALEQSGRSSGSFGFSSFSRGFAVASAVTLAVALWVLPNVRNTLPGSMLTAGEDATETVDAELDISTMEVLMSGEDMDFLENLEMYEWLEAEYG</sequence>
<keyword evidence="2" id="KW-1185">Reference proteome</keyword>
<dbReference type="Proteomes" id="UP000005317">
    <property type="component" value="Unassembled WGS sequence"/>
</dbReference>
<dbReference type="RefSeq" id="WP_002710418.1">
    <property type="nucleotide sequence ID" value="NZ_JH651384.1"/>
</dbReference>
<evidence type="ECO:0000313" key="1">
    <source>
        <dbReference type="EMBL" id="EIJ36546.1"/>
    </source>
</evidence>